<keyword evidence="7" id="KW-0479">Metal-binding</keyword>
<dbReference type="NCBIfam" id="NF033088">
    <property type="entry name" value="bla_subclass_B1"/>
    <property type="match status" value="1"/>
</dbReference>
<accession>A0ABW6I5P2</accession>
<sequence>MKPVLSLVLTLFLLFSSNISFGQTVNNELKITQITGDFYVYTTYKMFGTKKQDANAMYVVTPEGVILFDSPWDTFPFQSLLDTIEAKHHKKIILAVATHSHEDRTSGLDFYKQLGIKTYTTKQTDEISIEYERPRAEFLIEKDTVFNVGDFKFETYYAGEGHTKDNIVIWFEKQKILYGGCLVKSIDAKDLEYVGEANVTEWPNTIKRVQTKFNKPKFIITGHHDWKSIYSLKHTLNLLRANEKKNKYKK</sequence>
<feature type="chain" id="PRO_5046598379" description="beta-lactamase" evidence="13">
    <location>
        <begin position="23"/>
        <end position="250"/>
    </location>
</feature>
<dbReference type="SMART" id="SM00849">
    <property type="entry name" value="Lactamase_B"/>
    <property type="match status" value="1"/>
</dbReference>
<organism evidence="15 16">
    <name type="scientific">Flavobacterium zhoui</name>
    <dbReference type="NCBI Taxonomy" id="3230414"/>
    <lineage>
        <taxon>Bacteria</taxon>
        <taxon>Pseudomonadati</taxon>
        <taxon>Bacteroidota</taxon>
        <taxon>Flavobacteriia</taxon>
        <taxon>Flavobacteriales</taxon>
        <taxon>Flavobacteriaceae</taxon>
        <taxon>Flavobacterium</taxon>
    </lineage>
</organism>
<comment type="caution">
    <text evidence="15">The sequence shown here is derived from an EMBL/GenBank/DDBJ whole genome shotgun (WGS) entry which is preliminary data.</text>
</comment>
<comment type="catalytic activity">
    <reaction evidence="1">
        <text>a beta-lactam + H2O = a substituted beta-amino acid</text>
        <dbReference type="Rhea" id="RHEA:20401"/>
        <dbReference type="ChEBI" id="CHEBI:15377"/>
        <dbReference type="ChEBI" id="CHEBI:35627"/>
        <dbReference type="ChEBI" id="CHEBI:140347"/>
        <dbReference type="EC" id="3.5.2.6"/>
    </reaction>
</comment>
<dbReference type="PANTHER" id="PTHR42951:SF4">
    <property type="entry name" value="ACYL-COENZYME A THIOESTERASE MBLAC2"/>
    <property type="match status" value="1"/>
</dbReference>
<evidence type="ECO:0000313" key="15">
    <source>
        <dbReference type="EMBL" id="MFE3871596.1"/>
    </source>
</evidence>
<evidence type="ECO:0000256" key="12">
    <source>
        <dbReference type="ARBA" id="ARBA00023251"/>
    </source>
</evidence>
<evidence type="ECO:0000256" key="4">
    <source>
        <dbReference type="ARBA" id="ARBA00005250"/>
    </source>
</evidence>
<evidence type="ECO:0000256" key="1">
    <source>
        <dbReference type="ARBA" id="ARBA00001526"/>
    </source>
</evidence>
<evidence type="ECO:0000259" key="14">
    <source>
        <dbReference type="SMART" id="SM00849"/>
    </source>
</evidence>
<dbReference type="EC" id="3.5.2.6" evidence="6"/>
<evidence type="ECO:0000256" key="6">
    <source>
        <dbReference type="ARBA" id="ARBA00012865"/>
    </source>
</evidence>
<comment type="subunit">
    <text evidence="5">Monomer.</text>
</comment>
<dbReference type="SUPFAM" id="SSF56281">
    <property type="entry name" value="Metallo-hydrolase/oxidoreductase"/>
    <property type="match status" value="1"/>
</dbReference>
<dbReference type="Pfam" id="PF00753">
    <property type="entry name" value="Lactamase_B"/>
    <property type="match status" value="1"/>
</dbReference>
<evidence type="ECO:0000256" key="9">
    <source>
        <dbReference type="ARBA" id="ARBA00022764"/>
    </source>
</evidence>
<dbReference type="Proteomes" id="UP001600107">
    <property type="component" value="Unassembled WGS sequence"/>
</dbReference>
<proteinExistence type="inferred from homology"/>
<comment type="cofactor">
    <cofactor evidence="2">
        <name>Zn(2+)</name>
        <dbReference type="ChEBI" id="CHEBI:29105"/>
    </cofactor>
</comment>
<evidence type="ECO:0000313" key="16">
    <source>
        <dbReference type="Proteomes" id="UP001600107"/>
    </source>
</evidence>
<gene>
    <name evidence="15" type="primary">bla</name>
    <name evidence="15" type="ORF">ACFX5F_10210</name>
</gene>
<dbReference type="PANTHER" id="PTHR42951">
    <property type="entry name" value="METALLO-BETA-LACTAMASE DOMAIN-CONTAINING"/>
    <property type="match status" value="1"/>
</dbReference>
<keyword evidence="8 13" id="KW-0732">Signal</keyword>
<evidence type="ECO:0000256" key="7">
    <source>
        <dbReference type="ARBA" id="ARBA00022723"/>
    </source>
</evidence>
<keyword evidence="9" id="KW-0574">Periplasm</keyword>
<keyword evidence="16" id="KW-1185">Reference proteome</keyword>
<feature type="signal peptide" evidence="13">
    <location>
        <begin position="1"/>
        <end position="22"/>
    </location>
</feature>
<evidence type="ECO:0000256" key="11">
    <source>
        <dbReference type="ARBA" id="ARBA00022833"/>
    </source>
</evidence>
<evidence type="ECO:0000256" key="2">
    <source>
        <dbReference type="ARBA" id="ARBA00001947"/>
    </source>
</evidence>
<dbReference type="GO" id="GO:0008800">
    <property type="term" value="F:beta-lactamase activity"/>
    <property type="evidence" value="ECO:0007669"/>
    <property type="project" value="UniProtKB-EC"/>
</dbReference>
<keyword evidence="10 15" id="KW-0378">Hydrolase</keyword>
<comment type="similarity">
    <text evidence="4">Belongs to the metallo-beta-lactamase superfamily. Class-B beta-lactamase family.</text>
</comment>
<evidence type="ECO:0000256" key="3">
    <source>
        <dbReference type="ARBA" id="ARBA00004418"/>
    </source>
</evidence>
<evidence type="ECO:0000256" key="8">
    <source>
        <dbReference type="ARBA" id="ARBA00022729"/>
    </source>
</evidence>
<evidence type="ECO:0000256" key="10">
    <source>
        <dbReference type="ARBA" id="ARBA00022801"/>
    </source>
</evidence>
<dbReference type="RefSeq" id="WP_379851946.1">
    <property type="nucleotide sequence ID" value="NZ_JBHZPY010000008.1"/>
</dbReference>
<dbReference type="InterPro" id="IPR050855">
    <property type="entry name" value="NDM-1-like"/>
</dbReference>
<name>A0ABW6I5P2_9FLAO</name>
<dbReference type="InterPro" id="IPR001279">
    <property type="entry name" value="Metallo-B-lactamas"/>
</dbReference>
<evidence type="ECO:0000256" key="5">
    <source>
        <dbReference type="ARBA" id="ARBA00011245"/>
    </source>
</evidence>
<reference evidence="15 16" key="1">
    <citation type="submission" date="2024-06" db="EMBL/GenBank/DDBJ databases">
        <title>Flavobacterium spp. isolated from glacier.</title>
        <authorList>
            <person name="Han D."/>
        </authorList>
    </citation>
    <scope>NUCLEOTIDE SEQUENCE [LARGE SCALE GENOMIC DNA]</scope>
    <source>
        <strain evidence="15 16">ZS1P70</strain>
    </source>
</reference>
<dbReference type="EMBL" id="JBHZPY010000008">
    <property type="protein sequence ID" value="MFE3871596.1"/>
    <property type="molecule type" value="Genomic_DNA"/>
</dbReference>
<feature type="domain" description="Metallo-beta-lactamase" evidence="14">
    <location>
        <begin position="53"/>
        <end position="223"/>
    </location>
</feature>
<keyword evidence="12" id="KW-0046">Antibiotic resistance</keyword>
<protein>
    <recommendedName>
        <fullName evidence="6">beta-lactamase</fullName>
        <ecNumber evidence="6">3.5.2.6</ecNumber>
    </recommendedName>
</protein>
<dbReference type="NCBIfam" id="NF012146">
    <property type="entry name" value="blaB-IND-MUS"/>
    <property type="match status" value="1"/>
</dbReference>
<evidence type="ECO:0000256" key="13">
    <source>
        <dbReference type="SAM" id="SignalP"/>
    </source>
</evidence>
<comment type="subcellular location">
    <subcellularLocation>
        <location evidence="3">Periplasm</location>
    </subcellularLocation>
</comment>
<dbReference type="InterPro" id="IPR058199">
    <property type="entry name" value="BlaB//VIM/IMP-1"/>
</dbReference>
<dbReference type="Gene3D" id="3.60.15.10">
    <property type="entry name" value="Ribonuclease Z/Hydroxyacylglutathione hydrolase-like"/>
    <property type="match status" value="1"/>
</dbReference>
<dbReference type="InterPro" id="IPR036866">
    <property type="entry name" value="RibonucZ/Hydroxyglut_hydro"/>
</dbReference>
<keyword evidence="11" id="KW-0862">Zinc</keyword>
<dbReference type="NCBIfam" id="NF012229">
    <property type="entry name" value="bla_class_B_core"/>
    <property type="match status" value="1"/>
</dbReference>